<gene>
    <name evidence="3" type="ORF">BN1095_440173</name>
    <name evidence="1" type="ORF">BN1096_520339</name>
    <name evidence="2" type="ORF">BN1097_630280</name>
    <name evidence="4" type="ORF">KRQ00_001039</name>
    <name evidence="6" type="ORF">SAMEA1402366_02869</name>
    <name evidence="5" type="ORF">SAMEA1402399_00370</name>
</gene>
<dbReference type="EMBL" id="LK932505">
    <property type="protein sequence ID" value="CDS85541.1"/>
    <property type="molecule type" value="Genomic_DNA"/>
</dbReference>
<dbReference type="GeneID" id="66354768"/>
<dbReference type="PATRIC" id="fig|1496.842.peg.1335"/>
<sequence length="142" mass="16681">MNNKLHELEKNLPETSCSFCTHLSFKGPSLDYRYDIRCVISDTKPDFRGCCEYFEPEYTELNTGDLDNLYINFLETCLKVNYNDYINSMYWKLFKERTLLENNFKCSICGSTENVDVYHVNKNLGRETSKDVVVKCDKCNCK</sequence>
<dbReference type="EMBL" id="CAAJVP010000015">
    <property type="protein sequence ID" value="VHY15327.1"/>
    <property type="molecule type" value="Genomic_DNA"/>
</dbReference>
<evidence type="ECO:0000313" key="7">
    <source>
        <dbReference type="Proteomes" id="UP000372533"/>
    </source>
</evidence>
<dbReference type="EMBL" id="DAEQIJ010000003">
    <property type="protein sequence ID" value="HBH2619303.1"/>
    <property type="molecule type" value="Genomic_DNA"/>
</dbReference>
<evidence type="ECO:0000313" key="1">
    <source>
        <dbReference type="EMBL" id="CDS85541.1"/>
    </source>
</evidence>
<dbReference type="Proteomes" id="UP000372533">
    <property type="component" value="Unassembled WGS sequence"/>
</dbReference>
<name>A0A031WJV6_CLODI</name>
<reference evidence="5 8" key="3">
    <citation type="submission" date="2019-02" db="EMBL/GenBank/DDBJ databases">
        <authorList>
            <consortium name="Pathogen Informatics"/>
        </authorList>
    </citation>
    <scope>NUCLEOTIDE SEQUENCE [LARGE SCALE GENOMIC DNA]</scope>
    <source>
        <strain evidence="8">clo34</strain>
        <strain evidence="5">Clo34</strain>
        <strain evidence="7">tl291</strain>
        <strain evidence="6">Tl291</strain>
    </source>
</reference>
<dbReference type="AlphaFoldDB" id="A0A031WJV6"/>
<evidence type="ECO:0000313" key="4">
    <source>
        <dbReference type="EMBL" id="HBH2619303.1"/>
    </source>
</evidence>
<dbReference type="Proteomes" id="UP000879542">
    <property type="component" value="Unassembled WGS sequence"/>
</dbReference>
<dbReference type="KEGG" id="pdf:CD630DERM_23740"/>
<reference evidence="2" key="1">
    <citation type="submission" date="2014-07" db="EMBL/GenBank/DDBJ databases">
        <authorList>
            <person name="Monot Marc"/>
        </authorList>
    </citation>
    <scope>NUCLEOTIDE SEQUENCE</scope>
    <source>
        <strain evidence="3">7032989</strain>
        <strain evidence="2">7032994</strain>
    </source>
</reference>
<reference evidence="4" key="4">
    <citation type="submission" date="2021-06" db="EMBL/GenBank/DDBJ databases">
        <authorList>
            <consortium name="NCBI Pathogen Detection Project"/>
        </authorList>
    </citation>
    <scope>NUCLEOTIDE SEQUENCE</scope>
    <source>
        <strain evidence="4">Clostridioides</strain>
    </source>
</reference>
<protein>
    <submittedName>
        <fullName evidence="2">Uncharacterized protein</fullName>
    </submittedName>
</protein>
<evidence type="ECO:0000313" key="2">
    <source>
        <dbReference type="EMBL" id="CDS87864.1"/>
    </source>
</evidence>
<dbReference type="EMBL" id="CAADAN010000001">
    <property type="protein sequence ID" value="VFD29330.1"/>
    <property type="molecule type" value="Genomic_DNA"/>
</dbReference>
<evidence type="ECO:0000313" key="3">
    <source>
        <dbReference type="EMBL" id="CDT35539.1"/>
    </source>
</evidence>
<accession>A0A031WJV6</accession>
<dbReference type="EMBL" id="LK933116">
    <property type="protein sequence ID" value="CDT35539.1"/>
    <property type="molecule type" value="Genomic_DNA"/>
</dbReference>
<evidence type="ECO:0000313" key="8">
    <source>
        <dbReference type="Proteomes" id="UP000411588"/>
    </source>
</evidence>
<reference evidence="4" key="2">
    <citation type="journal article" date="2018" name="Genome Biol.">
        <title>SKESA: strategic k-mer extension for scrupulous assemblies.</title>
        <authorList>
            <person name="Souvorov A."/>
            <person name="Agarwala R."/>
            <person name="Lipman D.J."/>
        </authorList>
    </citation>
    <scope>NUCLEOTIDE SEQUENCE</scope>
    <source>
        <strain evidence="4">Clostridioides</strain>
    </source>
</reference>
<dbReference type="RefSeq" id="WP_003430796.1">
    <property type="nucleotide sequence ID" value="NZ_AP025558.1"/>
</dbReference>
<evidence type="ECO:0000313" key="6">
    <source>
        <dbReference type="EMBL" id="VHY15327.1"/>
    </source>
</evidence>
<evidence type="ECO:0000313" key="5">
    <source>
        <dbReference type="EMBL" id="VFD29330.1"/>
    </source>
</evidence>
<organism evidence="2">
    <name type="scientific">Clostridioides difficile</name>
    <name type="common">Peptoclostridium difficile</name>
    <dbReference type="NCBI Taxonomy" id="1496"/>
    <lineage>
        <taxon>Bacteria</taxon>
        <taxon>Bacillati</taxon>
        <taxon>Bacillota</taxon>
        <taxon>Clostridia</taxon>
        <taxon>Peptostreptococcales</taxon>
        <taxon>Peptostreptococcaceae</taxon>
        <taxon>Clostridioides</taxon>
    </lineage>
</organism>
<dbReference type="EMBL" id="LK932402">
    <property type="protein sequence ID" value="CDS87864.1"/>
    <property type="molecule type" value="Genomic_DNA"/>
</dbReference>
<dbReference type="Proteomes" id="UP000411588">
    <property type="component" value="Unassembled WGS sequence"/>
</dbReference>
<proteinExistence type="predicted"/>